<keyword evidence="3" id="KW-1185">Reference proteome</keyword>
<feature type="transmembrane region" description="Helical" evidence="1">
    <location>
        <begin position="182"/>
        <end position="200"/>
    </location>
</feature>
<organism evidence="2 3">
    <name type="scientific">Diacronema lutheri</name>
    <name type="common">Unicellular marine alga</name>
    <name type="synonym">Monochrysis lutheri</name>
    <dbReference type="NCBI Taxonomy" id="2081491"/>
    <lineage>
        <taxon>Eukaryota</taxon>
        <taxon>Haptista</taxon>
        <taxon>Haptophyta</taxon>
        <taxon>Pavlovophyceae</taxon>
        <taxon>Pavlovales</taxon>
        <taxon>Pavlovaceae</taxon>
        <taxon>Diacronema</taxon>
    </lineage>
</organism>
<protein>
    <submittedName>
        <fullName evidence="2">Uncharacterized protein</fullName>
    </submittedName>
</protein>
<sequence>MLGARLLARAQACARPLLAQSKHAFARSVGTAPSSAPPKTFLEAGQIDRGFVEGTAMLGAAIAAGTFVPFETQLSALKRVIDGFRAAGLRRDAIPDDVLVKDYLRKNALAAQNVLIASPSFYFLFSWITGQSVAVCTARAITGTMRIVPFMAFFYGAFALLAPFATQYYMRTGGTSYADSASNANMALMLGGFVFVEAIVELRGCGVTFGQMTISSFILFVPALVGRLAAGVLTQQAKVGSESVPVVPADWEHSAVEWQRSAFKAAKALCIDVDFFTTAAGTGVFQHVLNAVTFVLLARGSKTTLLDVGRFLLFGVNNSLGSGAMQAVRTLMMRAGFGLAWNMASSQQWHTPVFDAAISAGRAA</sequence>
<dbReference type="OrthoDB" id="10485025at2759"/>
<dbReference type="AlphaFoldDB" id="A0A8J5XL18"/>
<evidence type="ECO:0000313" key="2">
    <source>
        <dbReference type="EMBL" id="KAG8466768.1"/>
    </source>
</evidence>
<gene>
    <name evidence="2" type="ORF">KFE25_008147</name>
</gene>
<keyword evidence="1" id="KW-0812">Transmembrane</keyword>
<dbReference type="EMBL" id="JAGTXO010000007">
    <property type="protein sequence ID" value="KAG8466768.1"/>
    <property type="molecule type" value="Genomic_DNA"/>
</dbReference>
<accession>A0A8J5XL18</accession>
<keyword evidence="1" id="KW-0472">Membrane</keyword>
<dbReference type="Proteomes" id="UP000751190">
    <property type="component" value="Unassembled WGS sequence"/>
</dbReference>
<evidence type="ECO:0000313" key="3">
    <source>
        <dbReference type="Proteomes" id="UP000751190"/>
    </source>
</evidence>
<proteinExistence type="predicted"/>
<feature type="transmembrane region" description="Helical" evidence="1">
    <location>
        <begin position="121"/>
        <end position="141"/>
    </location>
</feature>
<reference evidence="2" key="1">
    <citation type="submission" date="2021-05" db="EMBL/GenBank/DDBJ databases">
        <title>The genome of the haptophyte Pavlova lutheri (Diacronema luteri, Pavlovales) - a model for lipid biosynthesis in eukaryotic algae.</title>
        <authorList>
            <person name="Hulatt C.J."/>
            <person name="Posewitz M.C."/>
        </authorList>
    </citation>
    <scope>NUCLEOTIDE SEQUENCE</scope>
    <source>
        <strain evidence="2">NIVA-4/92</strain>
    </source>
</reference>
<comment type="caution">
    <text evidence="2">The sequence shown here is derived from an EMBL/GenBank/DDBJ whole genome shotgun (WGS) entry which is preliminary data.</text>
</comment>
<evidence type="ECO:0000256" key="1">
    <source>
        <dbReference type="SAM" id="Phobius"/>
    </source>
</evidence>
<name>A0A8J5XL18_DIALT</name>
<keyword evidence="1" id="KW-1133">Transmembrane helix</keyword>
<feature type="transmembrane region" description="Helical" evidence="1">
    <location>
        <begin position="212"/>
        <end position="233"/>
    </location>
</feature>
<feature type="transmembrane region" description="Helical" evidence="1">
    <location>
        <begin position="147"/>
        <end position="170"/>
    </location>
</feature>
<dbReference type="OMA" id="MRIVPFM"/>